<feature type="binding site" evidence="6">
    <location>
        <begin position="88"/>
        <end position="91"/>
    </location>
    <ligand>
        <name>FMN</name>
        <dbReference type="ChEBI" id="CHEBI:58210"/>
    </ligand>
</feature>
<comment type="function">
    <text evidence="6">Flavin prenyltransferase that catalyzes the synthesis of the prenylated FMN cofactor (prenyl-FMN) for 4-hydroxy-3-polyprenylbenzoic acid decarboxylase UbiD. The prenyltransferase is metal-independent and links a dimethylallyl moiety from dimethylallyl monophosphate (DMAP) to the flavin N5 and C6 atoms of FMN.</text>
</comment>
<feature type="binding site" evidence="6">
    <location>
        <position position="37"/>
    </location>
    <ligand>
        <name>FMN</name>
        <dbReference type="ChEBI" id="CHEBI:58210"/>
    </ligand>
</feature>
<dbReference type="GO" id="GO:0016831">
    <property type="term" value="F:carboxy-lyase activity"/>
    <property type="evidence" value="ECO:0007669"/>
    <property type="project" value="TreeGrafter"/>
</dbReference>
<dbReference type="PANTHER" id="PTHR43374:SF1">
    <property type="entry name" value="FLAVIN PRENYLTRANSFERASE PAD1, MITOCHONDRIAL"/>
    <property type="match status" value="1"/>
</dbReference>
<feature type="domain" description="Flavoprotein" evidence="7">
    <location>
        <begin position="4"/>
        <end position="174"/>
    </location>
</feature>
<dbReference type="HAMAP" id="MF_01984">
    <property type="entry name" value="ubiX_pad"/>
    <property type="match status" value="1"/>
</dbReference>
<reference evidence="8" key="1">
    <citation type="journal article" date="2005" name="Environ. Microbiol.">
        <title>Genetic and functional properties of uncultivated thermophilic crenarchaeotes from a subsurface gold mine as revealed by analysis of genome fragments.</title>
        <authorList>
            <person name="Nunoura T."/>
            <person name="Hirayama H."/>
            <person name="Takami H."/>
            <person name="Oida H."/>
            <person name="Nishi S."/>
            <person name="Shimamura S."/>
            <person name="Suzuki Y."/>
            <person name="Inagaki F."/>
            <person name="Takai K."/>
            <person name="Nealson K.H."/>
            <person name="Horikoshi K."/>
        </authorList>
    </citation>
    <scope>NUCLEOTIDE SEQUENCE</scope>
</reference>
<evidence type="ECO:0000256" key="5">
    <source>
        <dbReference type="ARBA" id="ARBA00060793"/>
    </source>
</evidence>
<accession>H5SB74</accession>
<evidence type="ECO:0000256" key="3">
    <source>
        <dbReference type="ARBA" id="ARBA00022643"/>
    </source>
</evidence>
<protein>
    <recommendedName>
        <fullName evidence="6">Flavin prenyltransferase UbiX</fullName>
        <ecNumber evidence="6">2.5.1.129</ecNumber>
    </recommendedName>
</protein>
<feature type="binding site" evidence="6">
    <location>
        <position position="169"/>
    </location>
    <ligand>
        <name>dimethylallyl phosphate</name>
        <dbReference type="ChEBI" id="CHEBI:88052"/>
    </ligand>
</feature>
<comment type="similarity">
    <text evidence="5 6">Belongs to the UbiX/PAD1 family.</text>
</comment>
<feature type="binding site" evidence="6">
    <location>
        <begin position="11"/>
        <end position="13"/>
    </location>
    <ligand>
        <name>FMN</name>
        <dbReference type="ChEBI" id="CHEBI:58210"/>
    </ligand>
</feature>
<evidence type="ECO:0000313" key="8">
    <source>
        <dbReference type="EMBL" id="BAL53410.1"/>
    </source>
</evidence>
<dbReference type="Pfam" id="PF02441">
    <property type="entry name" value="Flavoprotein"/>
    <property type="match status" value="1"/>
</dbReference>
<feature type="binding site" evidence="6">
    <location>
        <position position="123"/>
    </location>
    <ligand>
        <name>FMN</name>
        <dbReference type="ChEBI" id="CHEBI:58210"/>
    </ligand>
</feature>
<dbReference type="FunFam" id="3.40.50.1950:FF:000001">
    <property type="entry name" value="Flavin prenyltransferase UbiX"/>
    <property type="match status" value="1"/>
</dbReference>
<reference evidence="8" key="2">
    <citation type="journal article" date="2012" name="PLoS ONE">
        <title>A Deeply Branching Thermophilic Bacterium with an Ancient Acetyl-CoA Pathway Dominates a Subsurface Ecosystem.</title>
        <authorList>
            <person name="Takami H."/>
            <person name="Noguchi H."/>
            <person name="Takaki Y."/>
            <person name="Uchiyama I."/>
            <person name="Toyoda A."/>
            <person name="Nishi S."/>
            <person name="Chee G.-J."/>
            <person name="Arai W."/>
            <person name="Nunoura T."/>
            <person name="Itoh T."/>
            <person name="Hattori M."/>
            <person name="Takai K."/>
        </authorList>
    </citation>
    <scope>NUCLEOTIDE SEQUENCE</scope>
</reference>
<keyword evidence="1 6" id="KW-0637">Prenyltransferase</keyword>
<evidence type="ECO:0000256" key="1">
    <source>
        <dbReference type="ARBA" id="ARBA00022602"/>
    </source>
</evidence>
<dbReference type="EMBL" id="AP011657">
    <property type="protein sequence ID" value="BAL53410.1"/>
    <property type="molecule type" value="Genomic_DNA"/>
</dbReference>
<dbReference type="InterPro" id="IPR036551">
    <property type="entry name" value="Flavin_trans-like"/>
</dbReference>
<evidence type="ECO:0000256" key="4">
    <source>
        <dbReference type="ARBA" id="ARBA00022679"/>
    </source>
</evidence>
<keyword evidence="3 6" id="KW-0288">FMN</keyword>
<dbReference type="GO" id="GO:0106141">
    <property type="term" value="F:flavin prenyltransferase activity"/>
    <property type="evidence" value="ECO:0007669"/>
    <property type="project" value="UniProtKB-EC"/>
</dbReference>
<dbReference type="AlphaFoldDB" id="H5SB74"/>
<name>H5SB74_9CREN</name>
<dbReference type="InterPro" id="IPR003382">
    <property type="entry name" value="Flavoprotein"/>
</dbReference>
<dbReference type="InterPro" id="IPR004507">
    <property type="entry name" value="UbiX-like"/>
</dbReference>
<feature type="binding site" evidence="6">
    <location>
        <position position="153"/>
    </location>
    <ligand>
        <name>dimethylallyl phosphate</name>
        <dbReference type="ChEBI" id="CHEBI:88052"/>
    </ligand>
</feature>
<keyword evidence="2 6" id="KW-0285">Flavoprotein</keyword>
<dbReference type="PANTHER" id="PTHR43374">
    <property type="entry name" value="FLAVIN PRENYLTRANSFERASE"/>
    <property type="match status" value="1"/>
</dbReference>
<comment type="caution">
    <text evidence="6">Lacks conserved residue(s) required for the propagation of feature annotation.</text>
</comment>
<sequence>MDVRIIVGVSGGSGVIYAVRFLEVLKEMDVETHLIMTPSARETIVLETNYKVDYVESLAKVSYRHMDIASAPASGSFHRDGMVIIPCSMKTLSAIANGYEENLLVRSAMVTLKEKRPLVIVPRETPLAIPHIRNMLLAAEAGAVVLPAMPGFYHKPKTIDDLVNHIVGKVLDVLKIEHNLYRRWTGP</sequence>
<evidence type="ECO:0000256" key="6">
    <source>
        <dbReference type="HAMAP-Rule" id="MF_01984"/>
    </source>
</evidence>
<evidence type="ECO:0000256" key="2">
    <source>
        <dbReference type="ARBA" id="ARBA00022630"/>
    </source>
</evidence>
<keyword evidence="4 6" id="KW-0808">Transferase</keyword>
<organism evidence="8">
    <name type="scientific">uncultured crenarchaeote</name>
    <dbReference type="NCBI Taxonomy" id="29281"/>
    <lineage>
        <taxon>Archaea</taxon>
        <taxon>Thermoproteota</taxon>
        <taxon>environmental samples</taxon>
    </lineage>
</organism>
<keyword evidence="8" id="KW-0456">Lyase</keyword>
<comment type="catalytic activity">
    <reaction evidence="6">
        <text>dimethylallyl phosphate + FMNH2 = prenylated FMNH2 + phosphate</text>
        <dbReference type="Rhea" id="RHEA:37743"/>
        <dbReference type="ChEBI" id="CHEBI:43474"/>
        <dbReference type="ChEBI" id="CHEBI:57618"/>
        <dbReference type="ChEBI" id="CHEBI:87467"/>
        <dbReference type="ChEBI" id="CHEBI:88052"/>
        <dbReference type="EC" id="2.5.1.129"/>
    </reaction>
</comment>
<proteinExistence type="inferred from homology"/>
<evidence type="ECO:0000259" key="7">
    <source>
        <dbReference type="Pfam" id="PF02441"/>
    </source>
</evidence>
<gene>
    <name evidence="6" type="primary">ubiX</name>
    <name evidence="8" type="ORF">HGMM_F06G04C19</name>
</gene>
<dbReference type="NCBIfam" id="NF004685">
    <property type="entry name" value="PRK06029.1"/>
    <property type="match status" value="1"/>
</dbReference>
<dbReference type="NCBIfam" id="TIGR00421">
    <property type="entry name" value="ubiX_pad"/>
    <property type="match status" value="1"/>
</dbReference>
<dbReference type="SUPFAM" id="SSF52507">
    <property type="entry name" value="Homo-oligomeric flavin-containing Cys decarboxylases, HFCD"/>
    <property type="match status" value="1"/>
</dbReference>
<dbReference type="Gene3D" id="3.40.50.1950">
    <property type="entry name" value="Flavin prenyltransferase-like"/>
    <property type="match status" value="1"/>
</dbReference>
<dbReference type="EC" id="2.5.1.129" evidence="6"/>